<protein>
    <submittedName>
        <fullName evidence="1">Uncharacterized protein</fullName>
    </submittedName>
</protein>
<dbReference type="Proteomes" id="UP000830115">
    <property type="component" value="Chromosome"/>
</dbReference>
<name>A0ABY4MBL2_9ACTN</name>
<gene>
    <name evidence="1" type="ORF">K9S39_19665</name>
</gene>
<accession>A0ABY4MBL2</accession>
<dbReference type="RefSeq" id="WP_248864662.1">
    <property type="nucleotide sequence ID" value="NZ_CP086322.1"/>
</dbReference>
<evidence type="ECO:0000313" key="1">
    <source>
        <dbReference type="EMBL" id="UQA93790.1"/>
    </source>
</evidence>
<evidence type="ECO:0000313" key="2">
    <source>
        <dbReference type="Proteomes" id="UP000830115"/>
    </source>
</evidence>
<dbReference type="EMBL" id="CP086322">
    <property type="protein sequence ID" value="UQA93790.1"/>
    <property type="molecule type" value="Genomic_DNA"/>
</dbReference>
<keyword evidence="2" id="KW-1185">Reference proteome</keyword>
<reference evidence="1" key="1">
    <citation type="submission" date="2021-10" db="EMBL/GenBank/DDBJ databases">
        <title>Streptomyces nigrumlapis sp.nov.,an antimicrobial producing actinobacterium isolated from Black Gobi rocks.</title>
        <authorList>
            <person name="Wen Y."/>
            <person name="Zhang W."/>
            <person name="Liu X.G."/>
        </authorList>
    </citation>
    <scope>NUCLEOTIDE SEQUENCE</scope>
    <source>
        <strain evidence="1">ST13-2-2</strain>
    </source>
</reference>
<organism evidence="1 2">
    <name type="scientific">Streptomyces halobius</name>
    <dbReference type="NCBI Taxonomy" id="2879846"/>
    <lineage>
        <taxon>Bacteria</taxon>
        <taxon>Bacillati</taxon>
        <taxon>Actinomycetota</taxon>
        <taxon>Actinomycetes</taxon>
        <taxon>Kitasatosporales</taxon>
        <taxon>Streptomycetaceae</taxon>
        <taxon>Streptomyces</taxon>
    </lineage>
</organism>
<sequence>MPIYLPGPSPTRPADGKGFNRLTLNAHIWAGGAQCALMPKSYPTLFESYDTRRARWGGFGDCIRQEGDCGTCPVLAELETSTEQVTFNSPRVLVRIETTISQGAMFNATPVTTLWVTDQPDDPDYRSNGQKWTWRRIQRLEDWELGRRYRDEIGEGFWLHRTAHAAPPHVEVRTKVHGTFTRHAFFVDQTRAALLTCYGQCLHSDGRLLNVIGHHTPEKANDGVLSLHSWQLSLPSDTGRGRHLVLGANWGACSVTLMAGRETLARLSFSGSTWTPEQIYGAAAALLSHTEG</sequence>
<proteinExistence type="predicted"/>